<keyword evidence="4" id="KW-0238">DNA-binding</keyword>
<dbReference type="EC" id="5.6.2.4" evidence="7"/>
<evidence type="ECO:0000313" key="10">
    <source>
        <dbReference type="EMBL" id="MFD2094913.1"/>
    </source>
</evidence>
<evidence type="ECO:0000259" key="9">
    <source>
        <dbReference type="PROSITE" id="PS51194"/>
    </source>
</evidence>
<keyword evidence="3" id="KW-0067">ATP-binding</keyword>
<keyword evidence="2" id="KW-0547">Nucleotide-binding</keyword>
<reference evidence="11" key="1">
    <citation type="journal article" date="2019" name="Int. J. Syst. Evol. Microbiol.">
        <title>The Global Catalogue of Microorganisms (GCM) 10K type strain sequencing project: providing services to taxonomists for standard genome sequencing and annotation.</title>
        <authorList>
            <consortium name="The Broad Institute Genomics Platform"/>
            <consortium name="The Broad Institute Genome Sequencing Center for Infectious Disease"/>
            <person name="Wu L."/>
            <person name="Ma J."/>
        </authorList>
    </citation>
    <scope>NUCLEOTIDE SEQUENCE [LARGE SCALE GENOMIC DNA]</scope>
    <source>
        <strain evidence="11">CGMCC 1.10992</strain>
    </source>
</reference>
<comment type="similarity">
    <text evidence="1">Belongs to the helicase family. RecQ subfamily.</text>
</comment>
<dbReference type="Proteomes" id="UP001597380">
    <property type="component" value="Unassembled WGS sequence"/>
</dbReference>
<comment type="catalytic activity">
    <reaction evidence="6">
        <text>Couples ATP hydrolysis with the unwinding of duplex DNA by translocating in the 3'-5' direction.</text>
        <dbReference type="EC" id="5.6.2.4"/>
    </reaction>
</comment>
<dbReference type="Pfam" id="PF00270">
    <property type="entry name" value="DEAD"/>
    <property type="match status" value="1"/>
</dbReference>
<evidence type="ECO:0000256" key="2">
    <source>
        <dbReference type="ARBA" id="ARBA00022741"/>
    </source>
</evidence>
<dbReference type="NCBIfam" id="NF041063">
    <property type="entry name" value="DpdF"/>
    <property type="match status" value="1"/>
</dbReference>
<protein>
    <recommendedName>
        <fullName evidence="7">DNA 3'-5' helicase</fullName>
        <ecNumber evidence="7">5.6.2.4</ecNumber>
    </recommendedName>
</protein>
<dbReference type="PROSITE" id="PS51194">
    <property type="entry name" value="HELICASE_CTER"/>
    <property type="match status" value="1"/>
</dbReference>
<evidence type="ECO:0000256" key="4">
    <source>
        <dbReference type="ARBA" id="ARBA00023125"/>
    </source>
</evidence>
<dbReference type="PANTHER" id="PTHR13710:SF105">
    <property type="entry name" value="ATP-DEPENDENT DNA HELICASE Q1"/>
    <property type="match status" value="1"/>
</dbReference>
<evidence type="ECO:0000313" key="11">
    <source>
        <dbReference type="Proteomes" id="UP001597380"/>
    </source>
</evidence>
<organism evidence="10 11">
    <name type="scientific">Corallincola platygyrae</name>
    <dbReference type="NCBI Taxonomy" id="1193278"/>
    <lineage>
        <taxon>Bacteria</taxon>
        <taxon>Pseudomonadati</taxon>
        <taxon>Pseudomonadota</taxon>
        <taxon>Gammaproteobacteria</taxon>
        <taxon>Alteromonadales</taxon>
        <taxon>Psychromonadaceae</taxon>
        <taxon>Corallincola</taxon>
    </lineage>
</organism>
<dbReference type="InterPro" id="IPR014001">
    <property type="entry name" value="Helicase_ATP-bd"/>
</dbReference>
<dbReference type="SMART" id="SM00487">
    <property type="entry name" value="DEXDc"/>
    <property type="match status" value="1"/>
</dbReference>
<dbReference type="EMBL" id="JBHUHT010000007">
    <property type="protein sequence ID" value="MFD2094913.1"/>
    <property type="molecule type" value="Genomic_DNA"/>
</dbReference>
<dbReference type="InterPro" id="IPR011545">
    <property type="entry name" value="DEAD/DEAH_box_helicase_dom"/>
</dbReference>
<name>A0ABW4XJV0_9GAMM</name>
<keyword evidence="11" id="KW-1185">Reference proteome</keyword>
<dbReference type="SMART" id="SM00490">
    <property type="entry name" value="HELICc"/>
    <property type="match status" value="1"/>
</dbReference>
<sequence>MQKQWLLLRQAIQGDQAASQDIHEPFFCRVLEICADPKAGLADNLAAYYDALQCANAHGLNFPKLPGRQIVAQPEQLQVAGLYQDPVRGEISLTEVAAQSLNDQYAAVYRREQRRFLKTAPIDNALSARLKDPTYRTYNGEGQQAAVRATLTSPDDSTLFINLPTGCGKTLVLNALMLSTPAERLTLVIVPTVGLAIEQGERVREVLQRAGKDHGGAYAWYYKRDAQQRKQERSEIKQRLLAGQQRVLFCSPESAKGALLPILFKLAKTGQLASVVIDEAHLVDQWGAEFRPEFQLLSPLIHSLQSESPRGLRKILMSATFHEATMQTLKELFTPPKQTPIEVNGSFLRPEPSYFVQRYRSPVAHHEAILTTVRSLPRPLILYATEVADASLWYSELRGLGFNRVGLFHGDTDESHREYLIRQWKSGELDIMVATSAFGVGMDKQDVRSVLHAALPENIDRFYQESGRGGRDGCASLSWLIYHPGQIDVARKISQDKLITNELGLKRWSAMHALRQTGEDGRSYVSLDAKHEDIKFHSKANRAWNWRTLLLMQRGGFIRLHFNPPKLPEAALDNVHDDQFVQQYFEKYFRRVGINMQFGDHLKLSAWQQRIGKQRDLEKQARDAGFSQLVNWLENLDIPLCGLLGTFYTLDGFSPEIACGGCPGCRSKEDQPFLPYTPTLGKLGIITGLTQQAGLGRELQVYYSARQDSFEFLLHQLRHRISELITSGRVKAIRARPEVLTALVELLPEHNAFWCALEPEADNELWDELAIVLPTETALPDLGVGSNAKIIIAPDHIKDPDNPGRTWCENAPRAMSKDQFLRNVSYVDYQ</sequence>
<dbReference type="PANTHER" id="PTHR13710">
    <property type="entry name" value="DNA HELICASE RECQ FAMILY MEMBER"/>
    <property type="match status" value="1"/>
</dbReference>
<accession>A0ABW4XJV0</accession>
<dbReference type="SUPFAM" id="SSF52540">
    <property type="entry name" value="P-loop containing nucleoside triphosphate hydrolases"/>
    <property type="match status" value="1"/>
</dbReference>
<evidence type="ECO:0000256" key="1">
    <source>
        <dbReference type="ARBA" id="ARBA00005446"/>
    </source>
</evidence>
<evidence type="ECO:0000256" key="6">
    <source>
        <dbReference type="ARBA" id="ARBA00034617"/>
    </source>
</evidence>
<keyword evidence="5" id="KW-0413">Isomerase</keyword>
<dbReference type="Pfam" id="PF00271">
    <property type="entry name" value="Helicase_C"/>
    <property type="match status" value="1"/>
</dbReference>
<evidence type="ECO:0000259" key="8">
    <source>
        <dbReference type="PROSITE" id="PS51192"/>
    </source>
</evidence>
<evidence type="ECO:0000256" key="3">
    <source>
        <dbReference type="ARBA" id="ARBA00022840"/>
    </source>
</evidence>
<comment type="caution">
    <text evidence="10">The sequence shown here is derived from an EMBL/GenBank/DDBJ whole genome shotgun (WGS) entry which is preliminary data.</text>
</comment>
<dbReference type="Gene3D" id="3.40.50.300">
    <property type="entry name" value="P-loop containing nucleotide triphosphate hydrolases"/>
    <property type="match status" value="2"/>
</dbReference>
<feature type="domain" description="Helicase C-terminal" evidence="9">
    <location>
        <begin position="365"/>
        <end position="515"/>
    </location>
</feature>
<dbReference type="RefSeq" id="WP_345338084.1">
    <property type="nucleotide sequence ID" value="NZ_BAABLI010000004.1"/>
</dbReference>
<proteinExistence type="inferred from homology"/>
<feature type="domain" description="Helicase ATP-binding" evidence="8">
    <location>
        <begin position="150"/>
        <end position="339"/>
    </location>
</feature>
<dbReference type="InterPro" id="IPR027417">
    <property type="entry name" value="P-loop_NTPase"/>
</dbReference>
<gene>
    <name evidence="10" type="primary">dpdF</name>
    <name evidence="10" type="ORF">ACFSJ3_02890</name>
</gene>
<dbReference type="InterPro" id="IPR001650">
    <property type="entry name" value="Helicase_C-like"/>
</dbReference>
<dbReference type="PROSITE" id="PS51192">
    <property type="entry name" value="HELICASE_ATP_BIND_1"/>
    <property type="match status" value="1"/>
</dbReference>
<evidence type="ECO:0000256" key="5">
    <source>
        <dbReference type="ARBA" id="ARBA00023235"/>
    </source>
</evidence>
<evidence type="ECO:0000256" key="7">
    <source>
        <dbReference type="ARBA" id="ARBA00034808"/>
    </source>
</evidence>